<reference evidence="7 8" key="1">
    <citation type="journal article" date="2014" name="BMC Genomics">
        <title>Comparative genome sequencing reveals chemotype-specific gene clusters in the toxigenic black mold Stachybotrys.</title>
        <authorList>
            <person name="Semeiks J."/>
            <person name="Borek D."/>
            <person name="Otwinowski Z."/>
            <person name="Grishin N.V."/>
        </authorList>
    </citation>
    <scope>NUCLEOTIDE SEQUENCE [LARGE SCALE GENOMIC DNA]</scope>
    <source>
        <strain evidence="8">CBS 109288 / IBT 7711</strain>
    </source>
</reference>
<dbReference type="GO" id="GO:0016158">
    <property type="term" value="F:inositol hexakisphosphate 3-phosphatase activity"/>
    <property type="evidence" value="ECO:0007669"/>
    <property type="project" value="InterPro"/>
</dbReference>
<evidence type="ECO:0000259" key="5">
    <source>
        <dbReference type="PROSITE" id="PS50026"/>
    </source>
</evidence>
<dbReference type="InterPro" id="IPR003431">
    <property type="entry name" value="B-propeller_Phytase"/>
</dbReference>
<evidence type="ECO:0000256" key="2">
    <source>
        <dbReference type="ARBA" id="ARBA00023157"/>
    </source>
</evidence>
<feature type="domain" description="EGF-like" evidence="5">
    <location>
        <begin position="365"/>
        <end position="397"/>
    </location>
</feature>
<dbReference type="PANTHER" id="PTHR14949:SF56">
    <property type="entry name" value="EGF-LIKE-DOMAIN, MULTIPLE 7"/>
    <property type="match status" value="1"/>
</dbReference>
<comment type="caution">
    <text evidence="3">Lacks conserved residue(s) required for the propagation of feature annotation.</text>
</comment>
<dbReference type="SUPFAM" id="SSF50956">
    <property type="entry name" value="Thermostable phytase (3-phytase)"/>
    <property type="match status" value="2"/>
</dbReference>
<keyword evidence="1 4" id="KW-0732">Signal</keyword>
<sequence length="751" mass="80069">MATVRSLVALLALSPALATAAPLELELNVTATTSGEIESDWTAVYYGAEPLLIGNNGGPDRGGFSVFSLDAELPETTSVYTGRTKLLTTVYDIADKDYLITIAQPDSIIRAFELPSVAQVEDFGFTQLGDWSALCSWKSRTGNQYLYLFGKKQGTQFLVRSENDELRLVEVQSFDLSFEASGCAVSTGLGQLLLSIDDITPVYSFPLSESTDAPHPTMLFETEDAVTSLGVYVSTSQDYILVAHEDALAVYSQDLELLGTAAFSGVEDLELQGLSVLQSATSSYPVGAIAFAGEGEDFVGFATASLDTALAGLGITENIEYDPRRLRTCPRQSPICDACSGNGYCLGEESSGCQCFAGFAGDDCAEITCTDDCSGNGQCVGPDICACEPGWGGLHCSFVLVEPLYETEANGGDGDDPAIWISPVSPEQSRIITTTKSTEGAGLGVFDLKGRLIQHLQSGEPNNVDLIYGFEVGGRTVDLAFAACRADDTLCLFEMHPNGTLDYIAGGIQPVVEDYTVYGSCAYRSPTTGKQYLFVNEKSGRYLQYELTATDDGELETTLVRHFRGGSGGQPEGCVTDEENGWLFLGEEPSALWRYGAEPDSPDEGYLVAEVGDGQIFGDVEGVTLVHGSTPDQGYVLVSCQGVSAYNIYRRAEPHDYVGTFTITNSANGEIDHVTNTDGIAAVGTALGEEYPHGIFVTHDDANELPDGTTSAEASFKIVSLEKILGADAISALGLLDEVDITWDPRAAPRP</sequence>
<dbReference type="InterPro" id="IPR000742">
    <property type="entry name" value="EGF"/>
</dbReference>
<organism evidence="7 8">
    <name type="scientific">Stachybotrys chartarum (strain CBS 109288 / IBT 7711)</name>
    <name type="common">Toxic black mold</name>
    <name type="synonym">Stilbospora chartarum</name>
    <dbReference type="NCBI Taxonomy" id="1280523"/>
    <lineage>
        <taxon>Eukaryota</taxon>
        <taxon>Fungi</taxon>
        <taxon>Dikarya</taxon>
        <taxon>Ascomycota</taxon>
        <taxon>Pezizomycotina</taxon>
        <taxon>Sordariomycetes</taxon>
        <taxon>Hypocreomycetidae</taxon>
        <taxon>Hypocreales</taxon>
        <taxon>Stachybotryaceae</taxon>
        <taxon>Stachybotrys</taxon>
    </lineage>
</organism>
<evidence type="ECO:0008006" key="9">
    <source>
        <dbReference type="Google" id="ProtNLM"/>
    </source>
</evidence>
<keyword evidence="8" id="KW-1185">Reference proteome</keyword>
<dbReference type="PANTHER" id="PTHR14949">
    <property type="entry name" value="EGF-LIKE-DOMAIN, MULTIPLE 7, 8"/>
    <property type="match status" value="1"/>
</dbReference>
<feature type="domain" description="BPP" evidence="6">
    <location>
        <begin position="391"/>
        <end position="730"/>
    </location>
</feature>
<accession>A0A084AVD4</accession>
<evidence type="ECO:0000256" key="3">
    <source>
        <dbReference type="PROSITE-ProRule" id="PRU00076"/>
    </source>
</evidence>
<dbReference type="AlphaFoldDB" id="A0A084AVD4"/>
<keyword evidence="3" id="KW-0245">EGF-like domain</keyword>
<dbReference type="InterPro" id="IPR050969">
    <property type="entry name" value="Dev_Signal_Modulators"/>
</dbReference>
<feature type="disulfide bond" evidence="3">
    <location>
        <begin position="369"/>
        <end position="379"/>
    </location>
</feature>
<dbReference type="Gene3D" id="2.120.10.30">
    <property type="entry name" value="TolB, C-terminal domain"/>
    <property type="match status" value="2"/>
</dbReference>
<dbReference type="Pfam" id="PF02333">
    <property type="entry name" value="Phytase"/>
    <property type="match status" value="1"/>
</dbReference>
<dbReference type="InterPro" id="IPR011042">
    <property type="entry name" value="6-blade_b-propeller_TolB-like"/>
</dbReference>
<dbReference type="PROSITE" id="PS51662">
    <property type="entry name" value="BP_PHYTASE"/>
    <property type="match status" value="2"/>
</dbReference>
<dbReference type="Proteomes" id="UP000028045">
    <property type="component" value="Unassembled WGS sequence"/>
</dbReference>
<dbReference type="PROSITE" id="PS00022">
    <property type="entry name" value="EGF_1"/>
    <property type="match status" value="1"/>
</dbReference>
<dbReference type="Gene3D" id="2.10.25.10">
    <property type="entry name" value="Laminin"/>
    <property type="match status" value="1"/>
</dbReference>
<evidence type="ECO:0000313" key="7">
    <source>
        <dbReference type="EMBL" id="KEY69263.1"/>
    </source>
</evidence>
<dbReference type="EMBL" id="KL648534">
    <property type="protein sequence ID" value="KEY69263.1"/>
    <property type="molecule type" value="Genomic_DNA"/>
</dbReference>
<proteinExistence type="predicted"/>
<evidence type="ECO:0000259" key="6">
    <source>
        <dbReference type="PROSITE" id="PS51662"/>
    </source>
</evidence>
<dbReference type="PROSITE" id="PS01186">
    <property type="entry name" value="EGF_2"/>
    <property type="match status" value="1"/>
</dbReference>
<dbReference type="OrthoDB" id="10045365at2759"/>
<feature type="signal peptide" evidence="4">
    <location>
        <begin position="1"/>
        <end position="20"/>
    </location>
</feature>
<gene>
    <name evidence="7" type="ORF">S7711_01714</name>
</gene>
<feature type="chain" id="PRO_5001771350" description="3-phytase" evidence="4">
    <location>
        <begin position="21"/>
        <end position="751"/>
    </location>
</feature>
<feature type="disulfide bond" evidence="3">
    <location>
        <begin position="387"/>
        <end position="396"/>
    </location>
</feature>
<dbReference type="HOGENOM" id="CLU_013427_0_0_1"/>
<evidence type="ECO:0000256" key="1">
    <source>
        <dbReference type="ARBA" id="ARBA00022729"/>
    </source>
</evidence>
<evidence type="ECO:0000256" key="4">
    <source>
        <dbReference type="SAM" id="SignalP"/>
    </source>
</evidence>
<keyword evidence="2 3" id="KW-1015">Disulfide bond</keyword>
<name>A0A084AVD4_STACB</name>
<dbReference type="PROSITE" id="PS50026">
    <property type="entry name" value="EGF_3"/>
    <property type="match status" value="1"/>
</dbReference>
<evidence type="ECO:0000313" key="8">
    <source>
        <dbReference type="Proteomes" id="UP000028045"/>
    </source>
</evidence>
<protein>
    <recommendedName>
        <fullName evidence="9">3-phytase</fullName>
    </recommendedName>
</protein>
<feature type="domain" description="BPP" evidence="6">
    <location>
        <begin position="13"/>
        <end position="313"/>
    </location>
</feature>